<comment type="subcellular location">
    <subcellularLocation>
        <location evidence="1">Periplasm</location>
    </subcellularLocation>
</comment>
<keyword evidence="3" id="KW-1003">Cell membrane</keyword>
<evidence type="ECO:0000313" key="9">
    <source>
        <dbReference type="Proteomes" id="UP000190423"/>
    </source>
</evidence>
<dbReference type="InterPro" id="IPR006059">
    <property type="entry name" value="SBP"/>
</dbReference>
<dbReference type="GO" id="GO:0042597">
    <property type="term" value="C:periplasmic space"/>
    <property type="evidence" value="ECO:0007669"/>
    <property type="project" value="UniProtKB-SubCell"/>
</dbReference>
<proteinExistence type="inferred from homology"/>
<evidence type="ECO:0000256" key="3">
    <source>
        <dbReference type="ARBA" id="ARBA00022475"/>
    </source>
</evidence>
<reference evidence="8 9" key="1">
    <citation type="submission" date="2017-02" db="EMBL/GenBank/DDBJ databases">
        <authorList>
            <person name="Peterson S.W."/>
        </authorList>
    </citation>
    <scope>NUCLEOTIDE SEQUENCE [LARGE SCALE GENOMIC DNA]</scope>
    <source>
        <strain evidence="8 9">ATCC BAA-908</strain>
    </source>
</reference>
<keyword evidence="5" id="KW-0472">Membrane</keyword>
<dbReference type="AlphaFoldDB" id="A0A1T4JHH3"/>
<dbReference type="OrthoDB" id="358201at2"/>
<sequence length="419" mass="47503">MRNKKVFFILPVVFFVLLIVALRSLNSKSNVLQFYLMDSGKKDVFEYLTQKFCAETKSRYKIKILTAGDSRLYLRARIEKNDIPDVIAMDGNSIYTELAEGGYLMNLEKEKFIKSINEHYINMLYQINGSKGREILGIPYAVNASGLMYNKAIFEKYGLIPPKTWSELMNVCTVLKEAGIPAFAMSFGENWTALPVWNNIVPVIVPDSFIEQKNSGNTSFLQTHREVLEKYAALLNYTKGTEAISSVYLDAVNDFANGKIAMMINGIWTVPLVKRANPDARIDTIVFPSSDVESENTVNSGIDIVLTISKTSEKKRIAKKIVQFLLRPENSQIYIDRHYSFSTVNGVTQNDPSFAGLIEIMKEGRISDFPDHYYPAGFDLASILTDFARNKEKRIPDEKNITATLARCDSEYEQCLKLR</sequence>
<dbReference type="Gene3D" id="3.40.190.10">
    <property type="entry name" value="Periplasmic binding protein-like II"/>
    <property type="match status" value="2"/>
</dbReference>
<dbReference type="Pfam" id="PF01547">
    <property type="entry name" value="SBP_bac_1"/>
    <property type="match status" value="1"/>
</dbReference>
<dbReference type="SUPFAM" id="SSF53850">
    <property type="entry name" value="Periplasmic binding protein-like II"/>
    <property type="match status" value="1"/>
</dbReference>
<dbReference type="GeneID" id="78315403"/>
<keyword evidence="4" id="KW-0732">Signal</keyword>
<dbReference type="STRING" id="261392.SAMN02745149_00080"/>
<keyword evidence="9" id="KW-1185">Reference proteome</keyword>
<dbReference type="InterPro" id="IPR050490">
    <property type="entry name" value="Bact_solute-bd_prot1"/>
</dbReference>
<dbReference type="PANTHER" id="PTHR43649">
    <property type="entry name" value="ARABINOSE-BINDING PROTEIN-RELATED"/>
    <property type="match status" value="1"/>
</dbReference>
<protein>
    <submittedName>
        <fullName evidence="8">Raffinose/stachyose/melibiose transport system substrate-binding protein</fullName>
    </submittedName>
</protein>
<keyword evidence="7" id="KW-0449">Lipoprotein</keyword>
<organism evidence="8 9">
    <name type="scientific">Treponema porcinum</name>
    <dbReference type="NCBI Taxonomy" id="261392"/>
    <lineage>
        <taxon>Bacteria</taxon>
        <taxon>Pseudomonadati</taxon>
        <taxon>Spirochaetota</taxon>
        <taxon>Spirochaetia</taxon>
        <taxon>Spirochaetales</taxon>
        <taxon>Treponemataceae</taxon>
        <taxon>Treponema</taxon>
    </lineage>
</organism>
<evidence type="ECO:0000256" key="5">
    <source>
        <dbReference type="ARBA" id="ARBA00023136"/>
    </source>
</evidence>
<gene>
    <name evidence="8" type="ORF">SAMN02745149_00080</name>
</gene>
<dbReference type="Proteomes" id="UP000190423">
    <property type="component" value="Unassembled WGS sequence"/>
</dbReference>
<keyword evidence="6" id="KW-0564">Palmitate</keyword>
<evidence type="ECO:0000313" key="8">
    <source>
        <dbReference type="EMBL" id="SJZ29578.1"/>
    </source>
</evidence>
<evidence type="ECO:0000256" key="1">
    <source>
        <dbReference type="ARBA" id="ARBA00004418"/>
    </source>
</evidence>
<evidence type="ECO:0000256" key="7">
    <source>
        <dbReference type="ARBA" id="ARBA00023288"/>
    </source>
</evidence>
<evidence type="ECO:0000256" key="2">
    <source>
        <dbReference type="ARBA" id="ARBA00008520"/>
    </source>
</evidence>
<dbReference type="PANTHER" id="PTHR43649:SF33">
    <property type="entry name" value="POLYGALACTURONAN_RHAMNOGALACTURONAN-BINDING PROTEIN YTCQ"/>
    <property type="match status" value="1"/>
</dbReference>
<dbReference type="EMBL" id="FUWG01000002">
    <property type="protein sequence ID" value="SJZ29578.1"/>
    <property type="molecule type" value="Genomic_DNA"/>
</dbReference>
<evidence type="ECO:0000256" key="4">
    <source>
        <dbReference type="ARBA" id="ARBA00022729"/>
    </source>
</evidence>
<name>A0A1T4JHH3_TREPO</name>
<evidence type="ECO:0000256" key="6">
    <source>
        <dbReference type="ARBA" id="ARBA00023139"/>
    </source>
</evidence>
<accession>A0A1T4JHH3</accession>
<comment type="similarity">
    <text evidence="2">Belongs to the bacterial solute-binding protein 1 family.</text>
</comment>
<dbReference type="RefSeq" id="WP_159446113.1">
    <property type="nucleotide sequence ID" value="NZ_FUWG01000002.1"/>
</dbReference>